<dbReference type="Proteomes" id="UP000540412">
    <property type="component" value="Unassembled WGS sequence"/>
</dbReference>
<dbReference type="Gene3D" id="3.90.1720.10">
    <property type="entry name" value="endopeptidase domain like (from Nostoc punctiforme)"/>
    <property type="match status" value="1"/>
</dbReference>
<feature type="region of interest" description="Disordered" evidence="5">
    <location>
        <begin position="121"/>
        <end position="145"/>
    </location>
</feature>
<dbReference type="PANTHER" id="PTHR47359:SF3">
    <property type="entry name" value="NLP_P60 DOMAIN-CONTAINING PROTEIN-RELATED"/>
    <property type="match status" value="1"/>
</dbReference>
<feature type="domain" description="NlpC/P60" evidence="6">
    <location>
        <begin position="143"/>
        <end position="256"/>
    </location>
</feature>
<keyword evidence="2" id="KW-0645">Protease</keyword>
<dbReference type="EMBL" id="JACHIT010000001">
    <property type="protein sequence ID" value="MBB5913019.1"/>
    <property type="molecule type" value="Genomic_DNA"/>
</dbReference>
<dbReference type="PROSITE" id="PS51935">
    <property type="entry name" value="NLPC_P60"/>
    <property type="match status" value="1"/>
</dbReference>
<dbReference type="InterPro" id="IPR038765">
    <property type="entry name" value="Papain-like_cys_pep_sf"/>
</dbReference>
<evidence type="ECO:0000256" key="1">
    <source>
        <dbReference type="ARBA" id="ARBA00007074"/>
    </source>
</evidence>
<keyword evidence="8" id="KW-1185">Reference proteome</keyword>
<dbReference type="GO" id="GO:0008234">
    <property type="term" value="F:cysteine-type peptidase activity"/>
    <property type="evidence" value="ECO:0007669"/>
    <property type="project" value="UniProtKB-KW"/>
</dbReference>
<comment type="caution">
    <text evidence="7">The sequence shown here is derived from an EMBL/GenBank/DDBJ whole genome shotgun (WGS) entry which is preliminary data.</text>
</comment>
<dbReference type="GO" id="GO:0006508">
    <property type="term" value="P:proteolysis"/>
    <property type="evidence" value="ECO:0007669"/>
    <property type="project" value="UniProtKB-KW"/>
</dbReference>
<dbReference type="InterPro" id="IPR051794">
    <property type="entry name" value="PG_Endopeptidase_C40"/>
</dbReference>
<dbReference type="Pfam" id="PF00877">
    <property type="entry name" value="NLPC_P60"/>
    <property type="match status" value="1"/>
</dbReference>
<evidence type="ECO:0000313" key="8">
    <source>
        <dbReference type="Proteomes" id="UP000540412"/>
    </source>
</evidence>
<reference evidence="7 8" key="1">
    <citation type="submission" date="2020-08" db="EMBL/GenBank/DDBJ databases">
        <title>Sequencing the genomes of 1000 actinobacteria strains.</title>
        <authorList>
            <person name="Klenk H.-P."/>
        </authorList>
    </citation>
    <scope>NUCLEOTIDE SEQUENCE [LARGE SCALE GENOMIC DNA]</scope>
    <source>
        <strain evidence="7 8">DSM 43582</strain>
    </source>
</reference>
<organism evidence="7 8">
    <name type="scientific">Nocardia transvalensis</name>
    <dbReference type="NCBI Taxonomy" id="37333"/>
    <lineage>
        <taxon>Bacteria</taxon>
        <taxon>Bacillati</taxon>
        <taxon>Actinomycetota</taxon>
        <taxon>Actinomycetes</taxon>
        <taxon>Mycobacteriales</taxon>
        <taxon>Nocardiaceae</taxon>
        <taxon>Nocardia</taxon>
    </lineage>
</organism>
<gene>
    <name evidence="7" type="ORF">BJY24_001886</name>
</gene>
<protein>
    <submittedName>
        <fullName evidence="7">Cell wall-associated NlpC family hydrolase</fullName>
    </submittedName>
</protein>
<evidence type="ECO:0000256" key="2">
    <source>
        <dbReference type="ARBA" id="ARBA00022670"/>
    </source>
</evidence>
<keyword evidence="4" id="KW-0788">Thiol protease</keyword>
<keyword evidence="3 7" id="KW-0378">Hydrolase</keyword>
<sequence length="256" mass="26013">MAGTDEPRYSRFLRRMLWWALAAGAVVLGAVGALLLTTGQASAQPLSVPGIGTIEVPIEFQAPAEIPGTMVTVPGEDAVEASAPESAPPVESPVDGIVNNLQSALPGVDIRSLFSAPAVPSVPEAESLPGMPAPSAPAATPEKTRGERAVEAAESKLGAAYGYGSAGPDAFDCSGLVQWSYGQAGVDVPRTSYDQLSAGTPVGLDELEPGDMVSFYGGGHSALYAGDGKVIHAGTNSTGVVMSDLSMMPASGARRF</sequence>
<dbReference type="AlphaFoldDB" id="A0A7W9PCC2"/>
<evidence type="ECO:0000256" key="3">
    <source>
        <dbReference type="ARBA" id="ARBA00022801"/>
    </source>
</evidence>
<evidence type="ECO:0000259" key="6">
    <source>
        <dbReference type="PROSITE" id="PS51935"/>
    </source>
</evidence>
<dbReference type="PANTHER" id="PTHR47359">
    <property type="entry name" value="PEPTIDOGLYCAN DL-ENDOPEPTIDASE CWLO"/>
    <property type="match status" value="1"/>
</dbReference>
<comment type="similarity">
    <text evidence="1">Belongs to the peptidase C40 family.</text>
</comment>
<dbReference type="InterPro" id="IPR000064">
    <property type="entry name" value="NLP_P60_dom"/>
</dbReference>
<accession>A0A7W9PCC2</accession>
<dbReference type="RefSeq" id="WP_306307771.1">
    <property type="nucleotide sequence ID" value="NZ_JACHIT010000001.1"/>
</dbReference>
<evidence type="ECO:0000256" key="5">
    <source>
        <dbReference type="SAM" id="MobiDB-lite"/>
    </source>
</evidence>
<name>A0A7W9PCC2_9NOCA</name>
<evidence type="ECO:0000256" key="4">
    <source>
        <dbReference type="ARBA" id="ARBA00022807"/>
    </source>
</evidence>
<evidence type="ECO:0000313" key="7">
    <source>
        <dbReference type="EMBL" id="MBB5913019.1"/>
    </source>
</evidence>
<dbReference type="SUPFAM" id="SSF54001">
    <property type="entry name" value="Cysteine proteinases"/>
    <property type="match status" value="1"/>
</dbReference>
<proteinExistence type="inferred from homology"/>